<dbReference type="OMA" id="SEAHIFI"/>
<dbReference type="STRING" id="1392255.A0A2I1CL64"/>
<dbReference type="Proteomes" id="UP000234474">
    <property type="component" value="Unassembled WGS sequence"/>
</dbReference>
<organism evidence="1 2">
    <name type="scientific">Aspergillus novofumigatus (strain IBT 16806)</name>
    <dbReference type="NCBI Taxonomy" id="1392255"/>
    <lineage>
        <taxon>Eukaryota</taxon>
        <taxon>Fungi</taxon>
        <taxon>Dikarya</taxon>
        <taxon>Ascomycota</taxon>
        <taxon>Pezizomycotina</taxon>
        <taxon>Eurotiomycetes</taxon>
        <taxon>Eurotiomycetidae</taxon>
        <taxon>Eurotiales</taxon>
        <taxon>Aspergillaceae</taxon>
        <taxon>Aspergillus</taxon>
        <taxon>Aspergillus subgen. Fumigati</taxon>
    </lineage>
</organism>
<protein>
    <submittedName>
        <fullName evidence="1">Uncharacterized protein</fullName>
    </submittedName>
</protein>
<accession>A0A2I1CL64</accession>
<dbReference type="OrthoDB" id="4155294at2759"/>
<dbReference type="RefSeq" id="XP_024686950.1">
    <property type="nucleotide sequence ID" value="XM_024821890.1"/>
</dbReference>
<gene>
    <name evidence="1" type="ORF">P174DRAFT_362951</name>
</gene>
<reference evidence="2" key="1">
    <citation type="journal article" date="2018" name="Proc. Natl. Acad. Sci. U.S.A.">
        <title>Linking secondary metabolites to gene clusters through genome sequencing of six diverse Aspergillus species.</title>
        <authorList>
            <person name="Kaerboelling I."/>
            <person name="Vesth T.C."/>
            <person name="Frisvad J.C."/>
            <person name="Nybo J.L."/>
            <person name="Theobald S."/>
            <person name="Kuo A."/>
            <person name="Bowyer P."/>
            <person name="Matsuda Y."/>
            <person name="Mondo S."/>
            <person name="Lyhne E.K."/>
            <person name="Kogle M.E."/>
            <person name="Clum A."/>
            <person name="Lipzen A."/>
            <person name="Salamov A."/>
            <person name="Ngan C.Y."/>
            <person name="Daum C."/>
            <person name="Chiniquy J."/>
            <person name="Barry K."/>
            <person name="LaButti K."/>
            <person name="Haridas S."/>
            <person name="Simmons B.A."/>
            <person name="Magnuson J.K."/>
            <person name="Mortensen U.H."/>
            <person name="Larsen T.O."/>
            <person name="Grigoriev I.V."/>
            <person name="Baker S.E."/>
            <person name="Andersen M.R."/>
        </authorList>
    </citation>
    <scope>NUCLEOTIDE SEQUENCE [LARGE SCALE GENOMIC DNA]</scope>
    <source>
        <strain evidence="2">IBT 16806</strain>
    </source>
</reference>
<comment type="caution">
    <text evidence="1">The sequence shown here is derived from an EMBL/GenBank/DDBJ whole genome shotgun (WGS) entry which is preliminary data.</text>
</comment>
<evidence type="ECO:0000313" key="1">
    <source>
        <dbReference type="EMBL" id="PKX98355.1"/>
    </source>
</evidence>
<dbReference type="AlphaFoldDB" id="A0A2I1CL64"/>
<dbReference type="EMBL" id="MSZS01000001">
    <property type="protein sequence ID" value="PKX98355.1"/>
    <property type="molecule type" value="Genomic_DNA"/>
</dbReference>
<name>A0A2I1CL64_ASPN1</name>
<dbReference type="GeneID" id="36529216"/>
<keyword evidence="2" id="KW-1185">Reference proteome</keyword>
<sequence length="512" mass="56756">MAEINVALLVNPAAPATPKGKTIGRKTTPSPEALSASKSIILGIFPSTDNVVRIQDSPVLARYGQIFPSGQALIERRFPINTSHAHPDPPVWEAQIPEAPPVRHLILPFNLKGDRGAFFNEDNRKVLRNLFPGTKGLVFGVYYLIFWVDHLPPQPWPITVAGIRPYFTIDPNDDGPIPPVKRTSKSRMRIADDINAKNRSGALVDEAFQLVKTFFSEAHIFITEIQYWGNLFVIVLLDESVDLTKIPRWIAKCPCYYLYESEMGRPAFGKFAAKRNRDPSIDVVDNSEYDLLRPGIMLSSGRDAETQTEFLTSSGVLVKDEIGLEYMTVASHGFPHGDKVFHPSATGREVGQVIMEITHTDVALVRLHSQFSFENETFESTIDGAGPVQLSGFKPSRDMEIGDNIYMNNPFSGYSEGICGPASECCVPSDDPNVPSLDWVRTRWMYMGQGYQDKLEDGVCGSAIWDDDGSVIGFFRYAPSSGHFTDWCVSIASENFISKGFTVTSSVRSNTA</sequence>
<evidence type="ECO:0000313" key="2">
    <source>
        <dbReference type="Proteomes" id="UP000234474"/>
    </source>
</evidence>
<dbReference type="VEuPathDB" id="FungiDB:P174DRAFT_362951"/>
<proteinExistence type="predicted"/>